<feature type="compositionally biased region" description="Basic and acidic residues" evidence="1">
    <location>
        <begin position="154"/>
        <end position="174"/>
    </location>
</feature>
<accession>X6M4K3</accession>
<gene>
    <name evidence="2" type="ORF">RFI_29018</name>
</gene>
<dbReference type="EMBL" id="ASPP01025095">
    <property type="protein sequence ID" value="ETO08372.1"/>
    <property type="molecule type" value="Genomic_DNA"/>
</dbReference>
<feature type="compositionally biased region" description="Acidic residues" evidence="1">
    <location>
        <begin position="135"/>
        <end position="153"/>
    </location>
</feature>
<protein>
    <submittedName>
        <fullName evidence="2">Uncharacterized protein</fullName>
    </submittedName>
</protein>
<dbReference type="AlphaFoldDB" id="X6M4K3"/>
<dbReference type="Proteomes" id="UP000023152">
    <property type="component" value="Unassembled WGS sequence"/>
</dbReference>
<name>X6M4K3_RETFI</name>
<reference evidence="2 3" key="1">
    <citation type="journal article" date="2013" name="Curr. Biol.">
        <title>The Genome of the Foraminiferan Reticulomyxa filosa.</title>
        <authorList>
            <person name="Glockner G."/>
            <person name="Hulsmann N."/>
            <person name="Schleicher M."/>
            <person name="Noegel A.A."/>
            <person name="Eichinger L."/>
            <person name="Gallinger C."/>
            <person name="Pawlowski J."/>
            <person name="Sierra R."/>
            <person name="Euteneuer U."/>
            <person name="Pillet L."/>
            <person name="Moustafa A."/>
            <person name="Platzer M."/>
            <person name="Groth M."/>
            <person name="Szafranski K."/>
            <person name="Schliwa M."/>
        </authorList>
    </citation>
    <scope>NUCLEOTIDE SEQUENCE [LARGE SCALE GENOMIC DNA]</scope>
</reference>
<organism evidence="2 3">
    <name type="scientific">Reticulomyxa filosa</name>
    <dbReference type="NCBI Taxonomy" id="46433"/>
    <lineage>
        <taxon>Eukaryota</taxon>
        <taxon>Sar</taxon>
        <taxon>Rhizaria</taxon>
        <taxon>Retaria</taxon>
        <taxon>Foraminifera</taxon>
        <taxon>Monothalamids</taxon>
        <taxon>Reticulomyxidae</taxon>
        <taxon>Reticulomyxa</taxon>
    </lineage>
</organism>
<feature type="compositionally biased region" description="Basic and acidic residues" evidence="1">
    <location>
        <begin position="68"/>
        <end position="91"/>
    </location>
</feature>
<feature type="compositionally biased region" description="Polar residues" evidence="1">
    <location>
        <begin position="222"/>
        <end position="231"/>
    </location>
</feature>
<feature type="region of interest" description="Disordered" evidence="1">
    <location>
        <begin position="68"/>
        <end position="96"/>
    </location>
</feature>
<proteinExistence type="predicted"/>
<feature type="region of interest" description="Disordered" evidence="1">
    <location>
        <begin position="194"/>
        <end position="231"/>
    </location>
</feature>
<feature type="compositionally biased region" description="Basic and acidic residues" evidence="1">
    <location>
        <begin position="194"/>
        <end position="220"/>
    </location>
</feature>
<evidence type="ECO:0000256" key="1">
    <source>
        <dbReference type="SAM" id="MobiDB-lite"/>
    </source>
</evidence>
<keyword evidence="3" id="KW-1185">Reference proteome</keyword>
<evidence type="ECO:0000313" key="2">
    <source>
        <dbReference type="EMBL" id="ETO08372.1"/>
    </source>
</evidence>
<evidence type="ECO:0000313" key="3">
    <source>
        <dbReference type="Proteomes" id="UP000023152"/>
    </source>
</evidence>
<sequence length="429" mass="51022">MSTMENLSQCNGKELTKIWIQPKILVGYPLENLKRDFPKYDWKMIINSISSGKWDLLESIGIKVNPEKTKTKTKQTEMNENDKNDDKERPENSFSQQLHLKIVNIKLKLNNEENKKMINSDSRKNSMVKDITKELDEEQQSESESADTNNDSENELHNESKSQQKTKQDNHTENRKIIDALKKENDDLLTQMEKFVKDKEEKRDIDDTANRERKEQKYDEVVTSNKRNTNQKNNALMKEQLQNMEAKVVLFGWIFNNYVNFSDIMQWNMRYISLEVKDKTTPAKVVDSAKKAIENKSIKGVLWADIYNEERQKKTKHVESRNNFFLLRWNNQINGYKNWSNDRRLGHYQPRMMNQYVNSPQRRHWQYNNIKANGYQYQYARQRNNAYHWKADEQITANNDQATNNNNKNQNIYINQNSNTVKIKKKVDT</sequence>
<feature type="region of interest" description="Disordered" evidence="1">
    <location>
        <begin position="133"/>
        <end position="174"/>
    </location>
</feature>
<comment type="caution">
    <text evidence="2">The sequence shown here is derived from an EMBL/GenBank/DDBJ whole genome shotgun (WGS) entry which is preliminary data.</text>
</comment>